<keyword evidence="3 16" id="KW-0813">Transport</keyword>
<dbReference type="PROSITE" id="PS50928">
    <property type="entry name" value="ABC_TM1"/>
    <property type="match status" value="1"/>
</dbReference>
<dbReference type="GO" id="GO:0016887">
    <property type="term" value="F:ATP hydrolysis activity"/>
    <property type="evidence" value="ECO:0007669"/>
    <property type="project" value="InterPro"/>
</dbReference>
<dbReference type="Pfam" id="PF12911">
    <property type="entry name" value="OppC_N"/>
    <property type="match status" value="1"/>
</dbReference>
<dbReference type="CDD" id="cd03257">
    <property type="entry name" value="ABC_NikE_OppD_transporters"/>
    <property type="match status" value="1"/>
</dbReference>
<organism evidence="19 20">
    <name type="scientific">Halolamina pelagica</name>
    <dbReference type="NCBI Taxonomy" id="699431"/>
    <lineage>
        <taxon>Archaea</taxon>
        <taxon>Methanobacteriati</taxon>
        <taxon>Methanobacteriota</taxon>
        <taxon>Stenosarchaea group</taxon>
        <taxon>Halobacteria</taxon>
        <taxon>Halobacteriales</taxon>
        <taxon>Haloferacaceae</taxon>
    </lineage>
</organism>
<keyword evidence="7 19" id="KW-0067">ATP-binding</keyword>
<dbReference type="PROSITE" id="PS00211">
    <property type="entry name" value="ABC_TRANSPORTER_1"/>
    <property type="match status" value="1"/>
</dbReference>
<evidence type="ECO:0000259" key="17">
    <source>
        <dbReference type="PROSITE" id="PS50893"/>
    </source>
</evidence>
<dbReference type="CDD" id="cd06261">
    <property type="entry name" value="TM_PBP2"/>
    <property type="match status" value="1"/>
</dbReference>
<dbReference type="PANTHER" id="PTHR43297">
    <property type="entry name" value="OLIGOPEPTIDE TRANSPORT ATP-BINDING PROTEIN APPD"/>
    <property type="match status" value="1"/>
</dbReference>
<evidence type="ECO:0000256" key="15">
    <source>
        <dbReference type="ARBA" id="ARBA00048610"/>
    </source>
</evidence>
<evidence type="ECO:0000256" key="9">
    <source>
        <dbReference type="ARBA" id="ARBA00022989"/>
    </source>
</evidence>
<dbReference type="InterPro" id="IPR013563">
    <property type="entry name" value="Oligopep_ABC_C"/>
</dbReference>
<keyword evidence="11 16" id="KW-0472">Membrane</keyword>
<dbReference type="NCBIfam" id="TIGR01727">
    <property type="entry name" value="oligo_HPY"/>
    <property type="match status" value="1"/>
</dbReference>
<dbReference type="InterPro" id="IPR000515">
    <property type="entry name" value="MetI-like"/>
</dbReference>
<dbReference type="GO" id="GO:0005524">
    <property type="term" value="F:ATP binding"/>
    <property type="evidence" value="ECO:0007669"/>
    <property type="project" value="UniProtKB-KW"/>
</dbReference>
<dbReference type="SUPFAM" id="SSF161098">
    <property type="entry name" value="MetI-like"/>
    <property type="match status" value="1"/>
</dbReference>
<feature type="domain" description="ABC transporter" evidence="17">
    <location>
        <begin position="354"/>
        <end position="653"/>
    </location>
</feature>
<evidence type="ECO:0000256" key="11">
    <source>
        <dbReference type="ARBA" id="ARBA00023136"/>
    </source>
</evidence>
<dbReference type="Pfam" id="PF08352">
    <property type="entry name" value="oligo_HPY"/>
    <property type="match status" value="1"/>
</dbReference>
<keyword evidence="5 16" id="KW-0812">Transmembrane</keyword>
<feature type="transmembrane region" description="Helical" evidence="16">
    <location>
        <begin position="264"/>
        <end position="287"/>
    </location>
</feature>
<dbReference type="InterPro" id="IPR027417">
    <property type="entry name" value="P-loop_NTPase"/>
</dbReference>
<keyword evidence="4" id="KW-1003">Cell membrane</keyword>
<dbReference type="Proteomes" id="UP000050535">
    <property type="component" value="Unassembled WGS sequence"/>
</dbReference>
<keyword evidence="9 16" id="KW-1133">Transmembrane helix</keyword>
<protein>
    <recommendedName>
        <fullName evidence="14">Nickel import system ATP-binding protein NikD</fullName>
        <ecNumber evidence="13">7.2.2.11</ecNumber>
    </recommendedName>
</protein>
<evidence type="ECO:0000256" key="6">
    <source>
        <dbReference type="ARBA" id="ARBA00022741"/>
    </source>
</evidence>
<accession>A0A0P7FUS9</accession>
<dbReference type="EC" id="7.2.2.11" evidence="13"/>
<evidence type="ECO:0000313" key="20">
    <source>
        <dbReference type="Proteomes" id="UP000050535"/>
    </source>
</evidence>
<keyword evidence="10" id="KW-0406">Ion transport</keyword>
<dbReference type="STRING" id="699431.SY89_01288"/>
<dbReference type="InterPro" id="IPR035906">
    <property type="entry name" value="MetI-like_sf"/>
</dbReference>
<evidence type="ECO:0000256" key="7">
    <source>
        <dbReference type="ARBA" id="ARBA00022840"/>
    </source>
</evidence>
<evidence type="ECO:0000256" key="13">
    <source>
        <dbReference type="ARBA" id="ARBA00039098"/>
    </source>
</evidence>
<keyword evidence="6" id="KW-0547">Nucleotide-binding</keyword>
<dbReference type="PANTHER" id="PTHR43297:SF13">
    <property type="entry name" value="NICKEL ABC TRANSPORTER, ATP-BINDING PROTEIN"/>
    <property type="match status" value="1"/>
</dbReference>
<evidence type="ECO:0000256" key="2">
    <source>
        <dbReference type="ARBA" id="ARBA00004202"/>
    </source>
</evidence>
<evidence type="ECO:0000256" key="8">
    <source>
        <dbReference type="ARBA" id="ARBA00022967"/>
    </source>
</evidence>
<dbReference type="Gene3D" id="1.10.3720.10">
    <property type="entry name" value="MetI-like"/>
    <property type="match status" value="1"/>
</dbReference>
<dbReference type="GO" id="GO:0015833">
    <property type="term" value="P:peptide transport"/>
    <property type="evidence" value="ECO:0007669"/>
    <property type="project" value="InterPro"/>
</dbReference>
<dbReference type="GO" id="GO:0015413">
    <property type="term" value="F:ABC-type nickel transporter activity"/>
    <property type="evidence" value="ECO:0007669"/>
    <property type="project" value="UniProtKB-EC"/>
</dbReference>
<comment type="subcellular location">
    <subcellularLocation>
        <location evidence="16">Cell membrane</location>
        <topology evidence="16">Multi-pass membrane protein</topology>
    </subcellularLocation>
    <subcellularLocation>
        <location evidence="2">Cell membrane</location>
        <topology evidence="2">Peripheral membrane protein</topology>
    </subcellularLocation>
    <subcellularLocation>
        <location evidence="1">Membrane</location>
        <topology evidence="1">Multi-pass membrane protein</topology>
    </subcellularLocation>
</comment>
<feature type="transmembrane region" description="Helical" evidence="16">
    <location>
        <begin position="203"/>
        <end position="221"/>
    </location>
</feature>
<dbReference type="PATRIC" id="fig|699431.3.peg.1316"/>
<evidence type="ECO:0000259" key="18">
    <source>
        <dbReference type="PROSITE" id="PS50928"/>
    </source>
</evidence>
<proteinExistence type="inferred from homology"/>
<dbReference type="InterPro" id="IPR025966">
    <property type="entry name" value="OppC_N"/>
</dbReference>
<dbReference type="InterPro" id="IPR003593">
    <property type="entry name" value="AAA+_ATPase"/>
</dbReference>
<gene>
    <name evidence="19" type="ORF">SY89_01288</name>
</gene>
<reference evidence="20" key="1">
    <citation type="submission" date="2013-11" db="EMBL/GenBank/DDBJ databases">
        <authorList>
            <person name="Hoang H.T."/>
            <person name="Killian M.L."/>
            <person name="Madson D.M."/>
            <person name="Arruda P.H.E."/>
            <person name="Sun D."/>
            <person name="Schwartz K.J."/>
            <person name="Yoon K."/>
        </authorList>
    </citation>
    <scope>NUCLEOTIDE SEQUENCE [LARGE SCALE GENOMIC DNA]</scope>
    <source>
        <strain evidence="20">CDK2</strain>
    </source>
</reference>
<feature type="transmembrane region" description="Helical" evidence="16">
    <location>
        <begin position="149"/>
        <end position="170"/>
    </location>
</feature>
<dbReference type="GO" id="GO:0005886">
    <property type="term" value="C:plasma membrane"/>
    <property type="evidence" value="ECO:0007669"/>
    <property type="project" value="UniProtKB-SubCell"/>
</dbReference>
<evidence type="ECO:0000313" key="19">
    <source>
        <dbReference type="EMBL" id="KPN30553.1"/>
    </source>
</evidence>
<feature type="domain" description="ABC transmembrane type-1" evidence="18">
    <location>
        <begin position="110"/>
        <end position="330"/>
    </location>
</feature>
<evidence type="ECO:0000256" key="16">
    <source>
        <dbReference type="RuleBase" id="RU363032"/>
    </source>
</evidence>
<feature type="transmembrane region" description="Helical" evidence="16">
    <location>
        <begin position="20"/>
        <end position="41"/>
    </location>
</feature>
<comment type="subunit">
    <text evidence="12">The complex is composed of two ATP-binding proteins (NikD and NikE), two transmembrane proteins (NikB and NikC) and a solute-binding protein (NikA).</text>
</comment>
<keyword evidence="8" id="KW-1278">Translocase</keyword>
<dbReference type="AlphaFoldDB" id="A0A0P7FUS9"/>
<evidence type="ECO:0000256" key="14">
    <source>
        <dbReference type="ARBA" id="ARBA00044143"/>
    </source>
</evidence>
<sequence length="740" mass="79961">MISPRTLRNLRKELRSSALAKIGIVLVLAMILIAAFAPFIALHNPTNQNLDENNLPPMGFSRTTEETTSEMVNGSLELTNETVYVNASASHPMGTNSLGQDVYSRAVYGARTSMMVGVLGTLLAAVLGVSVGLVAGFYRGRVDDALMRFADVSLAFPSLVLAIALIGLWGRAAVDVPDPFVVLGLVDPVRSALGLPTGMPDSFVLPGTVIVVVGLVNWVWFARIARGEALSIREEEYVKAARALGASDARIIGRHVLPNATTPILVLATIQVAAIILLESSLSFLGFSGTTLSWGFDISQGRAYLSTAWWIATVPGLAIVLAVIGVNLVGDWLRDALDPGIEGEGVSEMADEILKVRNLTTRFFTEEGQVNAVEHVDFDVRDGEVFGIVGESGSGKSVTALSLIDLVETPGRITEGEVWYRDADLAEEHRDSHPEAVDGDYVDVRQLPEATRRWLRGPAFATIFQDPMSSLNPSITVGEQIAEAVEVQRRARANPRRTRSRTQGYGLGRLIAGAVLPSQSYVSEESEERAVELLERVGIPDPEQRAEEYPHEFSGGMLQRAMVAQALAGEPDVLIADEPTTALDVTIQAQILNLLTELQEEEDMSVVLITHNLGVIARMCQRVGVMYAGEVVERGSLEDVFENPVHPYTEGLLGSIPDIEDPAPRLSPIEGNVPSLLDAEMGEKCYFADRCPKAMTSCLTDIEEHEAPAATDDTDHLVRCILADREYDESEALGSAAKQG</sequence>
<evidence type="ECO:0000256" key="10">
    <source>
        <dbReference type="ARBA" id="ARBA00023065"/>
    </source>
</evidence>
<dbReference type="InterPro" id="IPR017871">
    <property type="entry name" value="ABC_transporter-like_CS"/>
</dbReference>
<feature type="transmembrane region" description="Helical" evidence="16">
    <location>
        <begin position="114"/>
        <end position="137"/>
    </location>
</feature>
<evidence type="ECO:0000256" key="5">
    <source>
        <dbReference type="ARBA" id="ARBA00022692"/>
    </source>
</evidence>
<comment type="catalytic activity">
    <reaction evidence="15">
        <text>Ni(2+)(out) + ATP + H2O = Ni(2+)(in) + ADP + phosphate + H(+)</text>
        <dbReference type="Rhea" id="RHEA:15557"/>
        <dbReference type="ChEBI" id="CHEBI:15377"/>
        <dbReference type="ChEBI" id="CHEBI:15378"/>
        <dbReference type="ChEBI" id="CHEBI:30616"/>
        <dbReference type="ChEBI" id="CHEBI:43474"/>
        <dbReference type="ChEBI" id="CHEBI:49786"/>
        <dbReference type="ChEBI" id="CHEBI:456216"/>
        <dbReference type="EC" id="7.2.2.11"/>
    </reaction>
    <physiologicalReaction direction="left-to-right" evidence="15">
        <dbReference type="Rhea" id="RHEA:15558"/>
    </physiologicalReaction>
</comment>
<dbReference type="SUPFAM" id="SSF52540">
    <property type="entry name" value="P-loop containing nucleoside triphosphate hydrolases"/>
    <property type="match status" value="1"/>
</dbReference>
<dbReference type="Gene3D" id="3.40.50.300">
    <property type="entry name" value="P-loop containing nucleotide triphosphate hydrolases"/>
    <property type="match status" value="1"/>
</dbReference>
<evidence type="ECO:0000256" key="12">
    <source>
        <dbReference type="ARBA" id="ARBA00038669"/>
    </source>
</evidence>
<dbReference type="PROSITE" id="PS50893">
    <property type="entry name" value="ABC_TRANSPORTER_2"/>
    <property type="match status" value="1"/>
</dbReference>
<comment type="caution">
    <text evidence="19">The sequence shown here is derived from an EMBL/GenBank/DDBJ whole genome shotgun (WGS) entry which is preliminary data.</text>
</comment>
<evidence type="ECO:0000256" key="1">
    <source>
        <dbReference type="ARBA" id="ARBA00004141"/>
    </source>
</evidence>
<dbReference type="InterPro" id="IPR050388">
    <property type="entry name" value="ABC_Ni/Peptide_Import"/>
</dbReference>
<dbReference type="Pfam" id="PF00528">
    <property type="entry name" value="BPD_transp_1"/>
    <property type="match status" value="1"/>
</dbReference>
<dbReference type="InterPro" id="IPR003439">
    <property type="entry name" value="ABC_transporter-like_ATP-bd"/>
</dbReference>
<keyword evidence="20" id="KW-1185">Reference proteome</keyword>
<feature type="transmembrane region" description="Helical" evidence="16">
    <location>
        <begin position="307"/>
        <end position="329"/>
    </location>
</feature>
<dbReference type="EMBL" id="LGUC01000001">
    <property type="protein sequence ID" value="KPN30553.1"/>
    <property type="molecule type" value="Genomic_DNA"/>
</dbReference>
<comment type="similarity">
    <text evidence="16">Belongs to the binding-protein-dependent transport system permease family.</text>
</comment>
<evidence type="ECO:0000256" key="4">
    <source>
        <dbReference type="ARBA" id="ARBA00022475"/>
    </source>
</evidence>
<evidence type="ECO:0000256" key="3">
    <source>
        <dbReference type="ARBA" id="ARBA00022448"/>
    </source>
</evidence>
<name>A0A0P7FUS9_9EURY</name>
<dbReference type="Pfam" id="PF00005">
    <property type="entry name" value="ABC_tran"/>
    <property type="match status" value="1"/>
</dbReference>
<dbReference type="SMART" id="SM00382">
    <property type="entry name" value="AAA"/>
    <property type="match status" value="1"/>
</dbReference>